<dbReference type="GO" id="GO:0005829">
    <property type="term" value="C:cytosol"/>
    <property type="evidence" value="ECO:0007669"/>
    <property type="project" value="TreeGrafter"/>
</dbReference>
<reference evidence="6 7" key="1">
    <citation type="submission" date="2019-03" db="EMBL/GenBank/DDBJ databases">
        <title>Nitrincola sp. nov. isolated from an Indian soda lake.</title>
        <authorList>
            <person name="Joshi A."/>
            <person name="Thite S.V."/>
            <person name="Joseph N."/>
            <person name="Dhotre D."/>
            <person name="Moorthy M."/>
            <person name="Shouche Y.S."/>
        </authorList>
    </citation>
    <scope>NUCLEOTIDE SEQUENCE [LARGE SCALE GENOMIC DNA]</scope>
    <source>
        <strain evidence="6 7">MEB193</strain>
    </source>
</reference>
<evidence type="ECO:0000256" key="2">
    <source>
        <dbReference type="ARBA" id="ARBA00008467"/>
    </source>
</evidence>
<dbReference type="EMBL" id="SMRS01000005">
    <property type="protein sequence ID" value="KAA0874655.1"/>
    <property type="molecule type" value="Genomic_DNA"/>
</dbReference>
<sequence length="638" mass="69329">MSQLPVIVGFGGINPAGRSSFHHGYRRLILDRLDTDSKTETLMSLASLMGLLRYEGDSYVTREGQSRPIHELLQELEPYIRDNTLIRRIHPDWFDVQHIMLNRPASLQGDAPGLTFCLRSRHLPAVIPDNWRLTEREGGLTQVEVSGLCDVIFPDSRVAAVQSAGMLPTGFDPASLYQSRNHPRGLQMSVFAASDAMQSVGIDFDQLAQQLSPDQIAVFASNSIGQLDDAGFGGLTKFPALGKRTTSKQMPLGYAQMPADFVNAYLLGNAGMTGGALGACATFLYNLRSGVEEIRSGRRKLVLVGGSDAPVTPEIIEGFRAMGALAEDKDLMALDQLSAMNDAAYRRACRPFGNNCGFTIGEASQYLVLMSDDLALATGAEIYGAVADVYVHADGYKKSISAPGIGNYMTLAKAASLARRLLGEESLRQRSYVQAHGTSTPQNRVTESHVINETAKAFSIPHWPVSAVKAYVGHSQGCAGGDQIMSALGVWKYGIIPGLITTPEIAGDVHQSNLKLPLQHLDVGVEGMDSVLINAKGFGGNNASALLLSPLATEKLLQQRYATETLTHWQKARESVRETAQAYDQAQIRGQARPIYRYDHQVLTGEDLTISDREIKLPGYAQAISVDVDNPYADWTEK</sequence>
<dbReference type="Gene3D" id="3.40.47.10">
    <property type="match status" value="1"/>
</dbReference>
<dbReference type="PANTHER" id="PTHR11712">
    <property type="entry name" value="POLYKETIDE SYNTHASE-RELATED"/>
    <property type="match status" value="1"/>
</dbReference>
<dbReference type="InterPro" id="IPR047224">
    <property type="entry name" value="FAS_alpha_su_C"/>
</dbReference>
<protein>
    <submittedName>
        <fullName evidence="6">Beta-ketoacyl synthase</fullName>
    </submittedName>
</protein>
<dbReference type="InterPro" id="IPR014030">
    <property type="entry name" value="Ketoacyl_synth_N"/>
</dbReference>
<accession>A0A5A9W3F2</accession>
<evidence type="ECO:0000313" key="7">
    <source>
        <dbReference type="Proteomes" id="UP000325302"/>
    </source>
</evidence>
<organism evidence="6 7">
    <name type="scientific">Nitrincola tapanii</name>
    <dbReference type="NCBI Taxonomy" id="1708751"/>
    <lineage>
        <taxon>Bacteria</taxon>
        <taxon>Pseudomonadati</taxon>
        <taxon>Pseudomonadota</taxon>
        <taxon>Gammaproteobacteria</taxon>
        <taxon>Oceanospirillales</taxon>
        <taxon>Oceanospirillaceae</taxon>
        <taxon>Nitrincola</taxon>
    </lineage>
</organism>
<dbReference type="RefSeq" id="WP_149390836.1">
    <property type="nucleotide sequence ID" value="NZ_SMRS01000005.1"/>
</dbReference>
<comment type="pathway">
    <text evidence="1">Lipid metabolism; fatty acid biosynthesis.</text>
</comment>
<dbReference type="InterPro" id="IPR020841">
    <property type="entry name" value="PKS_Beta-ketoAc_synthase_dom"/>
</dbReference>
<evidence type="ECO:0000256" key="3">
    <source>
        <dbReference type="ARBA" id="ARBA00022679"/>
    </source>
</evidence>
<dbReference type="PROSITE" id="PS52004">
    <property type="entry name" value="KS3_2"/>
    <property type="match status" value="1"/>
</dbReference>
<dbReference type="InterPro" id="IPR014031">
    <property type="entry name" value="Ketoacyl_synth_C"/>
</dbReference>
<dbReference type="PANTHER" id="PTHR11712:SF336">
    <property type="entry name" value="3-OXOACYL-[ACYL-CARRIER-PROTEIN] SYNTHASE, MITOCHONDRIAL"/>
    <property type="match status" value="1"/>
</dbReference>
<comment type="caution">
    <text evidence="6">The sequence shown here is derived from an EMBL/GenBank/DDBJ whole genome shotgun (WGS) entry which is preliminary data.</text>
</comment>
<dbReference type="Pfam" id="PF02801">
    <property type="entry name" value="Ketoacyl-synt_C"/>
    <property type="match status" value="1"/>
</dbReference>
<dbReference type="GO" id="GO:0004315">
    <property type="term" value="F:3-oxoacyl-[acyl-carrier-protein] synthase activity"/>
    <property type="evidence" value="ECO:0007669"/>
    <property type="project" value="TreeGrafter"/>
</dbReference>
<comment type="similarity">
    <text evidence="2 4">Belongs to the thiolase-like superfamily. Beta-ketoacyl-ACP synthases family.</text>
</comment>
<proteinExistence type="inferred from homology"/>
<dbReference type="InterPro" id="IPR000794">
    <property type="entry name" value="Beta-ketoacyl_synthase"/>
</dbReference>
<evidence type="ECO:0000259" key="5">
    <source>
        <dbReference type="PROSITE" id="PS52004"/>
    </source>
</evidence>
<dbReference type="CDD" id="cd00828">
    <property type="entry name" value="elong_cond_enzymes"/>
    <property type="match status" value="1"/>
</dbReference>
<dbReference type="SUPFAM" id="SSF53901">
    <property type="entry name" value="Thiolase-like"/>
    <property type="match status" value="2"/>
</dbReference>
<keyword evidence="3 4" id="KW-0808">Transferase</keyword>
<gene>
    <name evidence="6" type="ORF">E1H14_07440</name>
</gene>
<dbReference type="Pfam" id="PF00109">
    <property type="entry name" value="ketoacyl-synt"/>
    <property type="match status" value="1"/>
</dbReference>
<evidence type="ECO:0000313" key="6">
    <source>
        <dbReference type="EMBL" id="KAA0874655.1"/>
    </source>
</evidence>
<dbReference type="GO" id="GO:0006633">
    <property type="term" value="P:fatty acid biosynthetic process"/>
    <property type="evidence" value="ECO:0007669"/>
    <property type="project" value="TreeGrafter"/>
</dbReference>
<feature type="domain" description="Ketosynthase family 3 (KS3)" evidence="5">
    <location>
        <begin position="155"/>
        <end position="549"/>
    </location>
</feature>
<dbReference type="AlphaFoldDB" id="A0A5A9W3F2"/>
<keyword evidence="7" id="KW-1185">Reference proteome</keyword>
<dbReference type="SMART" id="SM00825">
    <property type="entry name" value="PKS_KS"/>
    <property type="match status" value="1"/>
</dbReference>
<name>A0A5A9W3F2_9GAMM</name>
<evidence type="ECO:0000256" key="1">
    <source>
        <dbReference type="ARBA" id="ARBA00005194"/>
    </source>
</evidence>
<evidence type="ECO:0000256" key="4">
    <source>
        <dbReference type="RuleBase" id="RU003694"/>
    </source>
</evidence>
<dbReference type="Proteomes" id="UP000325302">
    <property type="component" value="Unassembled WGS sequence"/>
</dbReference>
<dbReference type="OrthoDB" id="9784825at2"/>
<dbReference type="InterPro" id="IPR016039">
    <property type="entry name" value="Thiolase-like"/>
</dbReference>